<comment type="caution">
    <text evidence="1">The sequence shown here is derived from an EMBL/GenBank/DDBJ whole genome shotgun (WGS) entry which is preliminary data.</text>
</comment>
<keyword evidence="2" id="KW-1185">Reference proteome</keyword>
<evidence type="ECO:0000313" key="2">
    <source>
        <dbReference type="Proteomes" id="UP001157034"/>
    </source>
</evidence>
<name>A0ABQ6K634_9MICO</name>
<evidence type="ECO:0000313" key="1">
    <source>
        <dbReference type="EMBL" id="GMA96072.1"/>
    </source>
</evidence>
<protein>
    <recommendedName>
        <fullName evidence="3">NAD(P)/FAD-dependent oxidoreductase</fullName>
    </recommendedName>
</protein>
<accession>A0ABQ6K634</accession>
<proteinExistence type="predicted"/>
<dbReference type="EMBL" id="BSVB01000001">
    <property type="protein sequence ID" value="GMA96072.1"/>
    <property type="molecule type" value="Genomic_DNA"/>
</dbReference>
<reference evidence="2" key="1">
    <citation type="journal article" date="2019" name="Int. J. Syst. Evol. Microbiol.">
        <title>The Global Catalogue of Microorganisms (GCM) 10K type strain sequencing project: providing services to taxonomists for standard genome sequencing and annotation.</title>
        <authorList>
            <consortium name="The Broad Institute Genomics Platform"/>
            <consortium name="The Broad Institute Genome Sequencing Center for Infectious Disease"/>
            <person name="Wu L."/>
            <person name="Ma J."/>
        </authorList>
    </citation>
    <scope>NUCLEOTIDE SEQUENCE [LARGE SCALE GENOMIC DNA]</scope>
    <source>
        <strain evidence="2">NBRC 108894</strain>
    </source>
</reference>
<sequence length="199" mass="21175">MAKVDLALSAPVPWADPAVASSPTVHLGGTRAEIIASERAVARGTVSDAPYVLVVQPTIADPSRAPAGRHVLWAYIHVPNGSTIDPTELVLRQVERFAPGFRDTILAVSARTAPEVARDNPNDVGGDISGGAATLRQLVRRPVLSPQPWRTPIEGLYLCSSATTPGPSVHGMNGWYAARLALHDRFGIHTTLDDLAVRE</sequence>
<dbReference type="PANTHER" id="PTHR10668">
    <property type="entry name" value="PHYTOENE DEHYDROGENASE"/>
    <property type="match status" value="1"/>
</dbReference>
<evidence type="ECO:0008006" key="3">
    <source>
        <dbReference type="Google" id="ProtNLM"/>
    </source>
</evidence>
<dbReference type="Proteomes" id="UP001157034">
    <property type="component" value="Unassembled WGS sequence"/>
</dbReference>
<organism evidence="1 2">
    <name type="scientific">Pseudolysinimonas kribbensis</name>
    <dbReference type="NCBI Taxonomy" id="433641"/>
    <lineage>
        <taxon>Bacteria</taxon>
        <taxon>Bacillati</taxon>
        <taxon>Actinomycetota</taxon>
        <taxon>Actinomycetes</taxon>
        <taxon>Micrococcales</taxon>
        <taxon>Microbacteriaceae</taxon>
        <taxon>Pseudolysinimonas</taxon>
    </lineage>
</organism>
<dbReference type="PANTHER" id="PTHR10668:SF105">
    <property type="entry name" value="DEHYDROGENASE-RELATED"/>
    <property type="match status" value="1"/>
</dbReference>
<gene>
    <name evidence="1" type="ORF">GCM10025881_28960</name>
</gene>